<protein>
    <recommendedName>
        <fullName evidence="4">Protein kinase domain-containing protein</fullName>
    </recommendedName>
</protein>
<evidence type="ECO:0000313" key="2">
    <source>
        <dbReference type="EMBL" id="PXA67556.1"/>
    </source>
</evidence>
<organism evidence="2 3">
    <name type="scientific">Cryobacterium arcticum</name>
    <dbReference type="NCBI Taxonomy" id="670052"/>
    <lineage>
        <taxon>Bacteria</taxon>
        <taxon>Bacillati</taxon>
        <taxon>Actinomycetota</taxon>
        <taxon>Actinomycetes</taxon>
        <taxon>Micrococcales</taxon>
        <taxon>Microbacteriaceae</taxon>
        <taxon>Cryobacterium</taxon>
    </lineage>
</organism>
<evidence type="ECO:0008006" key="4">
    <source>
        <dbReference type="Google" id="ProtNLM"/>
    </source>
</evidence>
<name>A0A317ZM96_9MICO</name>
<dbReference type="Gene3D" id="1.10.510.10">
    <property type="entry name" value="Transferase(Phosphotransferase) domain 1"/>
    <property type="match status" value="1"/>
</dbReference>
<comment type="caution">
    <text evidence="2">The sequence shown here is derived from an EMBL/GenBank/DDBJ whole genome shotgun (WGS) entry which is preliminary data.</text>
</comment>
<dbReference type="SUPFAM" id="SSF56112">
    <property type="entry name" value="Protein kinase-like (PK-like)"/>
    <property type="match status" value="1"/>
</dbReference>
<reference evidence="2 3" key="1">
    <citation type="submission" date="2018-05" db="EMBL/GenBank/DDBJ databases">
        <title>Genetic diversity of glacier-inhabiting Cryobacterium bacteria in China and description of Cryobacterium mengkeensis sp. nov. and Arthrobacter glacialis sp. nov.</title>
        <authorList>
            <person name="Liu Q."/>
            <person name="Xin Y.-H."/>
        </authorList>
    </citation>
    <scope>NUCLEOTIDE SEQUENCE [LARGE SCALE GENOMIC DNA]</scope>
    <source>
        <strain evidence="2 3">SK-1</strain>
    </source>
</reference>
<feature type="region of interest" description="Disordered" evidence="1">
    <location>
        <begin position="328"/>
        <end position="385"/>
    </location>
</feature>
<evidence type="ECO:0000313" key="3">
    <source>
        <dbReference type="Proteomes" id="UP000246722"/>
    </source>
</evidence>
<dbReference type="AlphaFoldDB" id="A0A317ZM96"/>
<keyword evidence="3" id="KW-1185">Reference proteome</keyword>
<proteinExistence type="predicted"/>
<dbReference type="EMBL" id="QHLY01000012">
    <property type="protein sequence ID" value="PXA67556.1"/>
    <property type="molecule type" value="Genomic_DNA"/>
</dbReference>
<accession>A0A317ZM96</accession>
<dbReference type="Proteomes" id="UP000246722">
    <property type="component" value="Unassembled WGS sequence"/>
</dbReference>
<sequence length="497" mass="51146">MTPTRPVTAVLKIFRPDADGRAIDRQVRAMLAVPPMTLVRLADVATAPDGRPCLVLDRLSGPSLATLLHERGRIGPGEVVTILATVCTALHALHRAGFSHPQVQPAAVRFDGTGRPVLLGLGGLQEIPPGPAGVARKRDDLVRLAGFARAVIDHVDDRAGRDEGAAAVLAEFEAAATRRPFPVDLTGPEAALFTWAPATAVRGISAGAIDAGAIEAGAIGTVDGAGMSVGRVTARPLVQVGTETRLAALARPGGTEVRVTMRPRLERLVSGLRQIIRNRVRAALAIVPGRGRVSAALRRMPRKPALAGLGVAGVVVVAALTLLEPARSPAAPGPGSVQGTHQSAVPERGQPGAEGTDDSDGATGTPTGSASVGGDGAEAEPPETDDPAAAVLDLLRRREHCLAEASVLCLDGVDQAGSVALEADSYAVRQRQAAGDTASSTEVGRAEQLTATVQERSGNAALVVLSRIGDEGGNTQPASALVIRGEAGWRLRELFDY</sequence>
<evidence type="ECO:0000256" key="1">
    <source>
        <dbReference type="SAM" id="MobiDB-lite"/>
    </source>
</evidence>
<dbReference type="InterPro" id="IPR011009">
    <property type="entry name" value="Kinase-like_dom_sf"/>
</dbReference>
<gene>
    <name evidence="2" type="ORF">CTB96_12635</name>
</gene>